<dbReference type="Pfam" id="PF12849">
    <property type="entry name" value="PBP_like_2"/>
    <property type="match status" value="1"/>
</dbReference>
<name>A0A7K3NK52_9BACT</name>
<proteinExistence type="inferred from homology"/>
<protein>
    <recommendedName>
        <fullName evidence="4">Phosphate-binding protein</fullName>
    </recommendedName>
</protein>
<dbReference type="InterPro" id="IPR024370">
    <property type="entry name" value="PBP_domain"/>
</dbReference>
<dbReference type="GO" id="GO:0042301">
    <property type="term" value="F:phosphate ion binding"/>
    <property type="evidence" value="ECO:0007669"/>
    <property type="project" value="UniProtKB-UniRule"/>
</dbReference>
<evidence type="ECO:0000256" key="4">
    <source>
        <dbReference type="RuleBase" id="RU367119"/>
    </source>
</evidence>
<feature type="domain" description="PBP" evidence="5">
    <location>
        <begin position="15"/>
        <end position="252"/>
    </location>
</feature>
<sequence>MKKLAALLATFILVATSAFADTTVKVDGSTTVLPIMQKMVEAYMKANPTVKFTVSGGGSGNGIKAIIDKTTDIAMASRKMKDKEFALAKEKGVNAKEIVVAIDAIVPVVNPANKISAVTLAQLKDLYAGKTTEWKALGGEGPVVVISRDTSSGTYETWEELVMKGEKVFPGALLQASSGAVVQAVSKNKNAIGYVGVGYLDASTKGLTVDGVVGNEENASSGKYPISRDLYLYVNGEPTGEIKKFVDWALGAEGQKLVKEAGFVPLKKK</sequence>
<dbReference type="NCBIfam" id="TIGR02136">
    <property type="entry name" value="ptsS_2"/>
    <property type="match status" value="1"/>
</dbReference>
<accession>A0A7K3NK52</accession>
<dbReference type="EMBL" id="JAAGRQ010000023">
    <property type="protein sequence ID" value="NDY56586.1"/>
    <property type="molecule type" value="Genomic_DNA"/>
</dbReference>
<dbReference type="Gene3D" id="3.40.190.10">
    <property type="entry name" value="Periplasmic binding protein-like II"/>
    <property type="match status" value="2"/>
</dbReference>
<evidence type="ECO:0000256" key="1">
    <source>
        <dbReference type="ARBA" id="ARBA00008725"/>
    </source>
</evidence>
<dbReference type="PANTHER" id="PTHR30570">
    <property type="entry name" value="PERIPLASMIC PHOSPHATE BINDING COMPONENT OF PHOSPHATE ABC TRANSPORTER"/>
    <property type="match status" value="1"/>
</dbReference>
<dbReference type="InterPro" id="IPR011862">
    <property type="entry name" value="Phos-bd"/>
</dbReference>
<dbReference type="InterPro" id="IPR050811">
    <property type="entry name" value="Phosphate_ABC_transporter"/>
</dbReference>
<feature type="chain" id="PRO_5029935299" description="Phosphate-binding protein" evidence="4">
    <location>
        <begin position="21"/>
        <end position="269"/>
    </location>
</feature>
<evidence type="ECO:0000256" key="3">
    <source>
        <dbReference type="ARBA" id="ARBA00022729"/>
    </source>
</evidence>
<dbReference type="PANTHER" id="PTHR30570:SF1">
    <property type="entry name" value="PHOSPHATE-BINDING PROTEIN PSTS"/>
    <property type="match status" value="1"/>
</dbReference>
<dbReference type="AlphaFoldDB" id="A0A7K3NK52"/>
<keyword evidence="4" id="KW-0592">Phosphate transport</keyword>
<evidence type="ECO:0000313" key="7">
    <source>
        <dbReference type="Proteomes" id="UP000469724"/>
    </source>
</evidence>
<keyword evidence="3 4" id="KW-0732">Signal</keyword>
<comment type="function">
    <text evidence="4">Involved in the system for phosphate transport across the cytoplasmic membrane.</text>
</comment>
<dbReference type="Proteomes" id="UP000469724">
    <property type="component" value="Unassembled WGS sequence"/>
</dbReference>
<reference evidence="6 7" key="1">
    <citation type="submission" date="2020-02" db="EMBL/GenBank/DDBJ databases">
        <title>Comparative genomics of sulfur disproportionating microorganisms.</title>
        <authorList>
            <person name="Ward L.M."/>
            <person name="Bertran E."/>
            <person name="Johnston D.T."/>
        </authorList>
    </citation>
    <scope>NUCLEOTIDE SEQUENCE [LARGE SCALE GENOMIC DNA]</scope>
    <source>
        <strain evidence="6 7">DSM 3696</strain>
    </source>
</reference>
<feature type="signal peptide" evidence="4">
    <location>
        <begin position="1"/>
        <end position="20"/>
    </location>
</feature>
<organism evidence="6 7">
    <name type="scientific">Desulfolutivibrio sulfodismutans</name>
    <dbReference type="NCBI Taxonomy" id="63561"/>
    <lineage>
        <taxon>Bacteria</taxon>
        <taxon>Pseudomonadati</taxon>
        <taxon>Thermodesulfobacteriota</taxon>
        <taxon>Desulfovibrionia</taxon>
        <taxon>Desulfovibrionales</taxon>
        <taxon>Desulfovibrionaceae</taxon>
        <taxon>Desulfolutivibrio</taxon>
    </lineage>
</organism>
<keyword evidence="7" id="KW-1185">Reference proteome</keyword>
<dbReference type="CDD" id="cd13566">
    <property type="entry name" value="PBP2_phosphate"/>
    <property type="match status" value="1"/>
</dbReference>
<evidence type="ECO:0000259" key="5">
    <source>
        <dbReference type="Pfam" id="PF12849"/>
    </source>
</evidence>
<comment type="similarity">
    <text evidence="1 4">Belongs to the PstS family.</text>
</comment>
<keyword evidence="2 4" id="KW-0813">Transport</keyword>
<dbReference type="SUPFAM" id="SSF53850">
    <property type="entry name" value="Periplasmic binding protein-like II"/>
    <property type="match status" value="1"/>
</dbReference>
<comment type="caution">
    <text evidence="6">The sequence shown here is derived from an EMBL/GenBank/DDBJ whole genome shotgun (WGS) entry which is preliminary data.</text>
</comment>
<gene>
    <name evidence="6" type="ORF">G3N56_07495</name>
</gene>
<evidence type="ECO:0000313" key="6">
    <source>
        <dbReference type="EMBL" id="NDY56586.1"/>
    </source>
</evidence>
<dbReference type="RefSeq" id="WP_163301639.1">
    <property type="nucleotide sequence ID" value="NZ_JAAGRQ010000023.1"/>
</dbReference>
<dbReference type="GO" id="GO:0006817">
    <property type="term" value="P:phosphate ion transport"/>
    <property type="evidence" value="ECO:0007669"/>
    <property type="project" value="UniProtKB-UniRule"/>
</dbReference>
<evidence type="ECO:0000256" key="2">
    <source>
        <dbReference type="ARBA" id="ARBA00022448"/>
    </source>
</evidence>